<dbReference type="GO" id="GO:0005886">
    <property type="term" value="C:plasma membrane"/>
    <property type="evidence" value="ECO:0007669"/>
    <property type="project" value="UniProtKB-SubCell"/>
</dbReference>
<dbReference type="EMBL" id="CP094809">
    <property type="protein sequence ID" value="UXU56997.1"/>
    <property type="molecule type" value="Genomic_DNA"/>
</dbReference>
<keyword evidence="5 7" id="KW-0472">Membrane</keyword>
<protein>
    <submittedName>
        <fullName evidence="9">Threonine/serine exporter family protein</fullName>
    </submittedName>
</protein>
<evidence type="ECO:0000256" key="5">
    <source>
        <dbReference type="ARBA" id="ARBA00023136"/>
    </source>
</evidence>
<organism evidence="9 10">
    <name type="scientific">Staphylococcus agnetis</name>
    <dbReference type="NCBI Taxonomy" id="985762"/>
    <lineage>
        <taxon>Bacteria</taxon>
        <taxon>Bacillati</taxon>
        <taxon>Bacillota</taxon>
        <taxon>Bacilli</taxon>
        <taxon>Bacillales</taxon>
        <taxon>Staphylococcaceae</taxon>
        <taxon>Staphylococcus</taxon>
    </lineage>
</organism>
<evidence type="ECO:0000313" key="9">
    <source>
        <dbReference type="EMBL" id="UXU56997.1"/>
    </source>
</evidence>
<dbReference type="Proteomes" id="UP001065705">
    <property type="component" value="Chromosome"/>
</dbReference>
<sequence length="253" mass="27883">MSHTLPTDRDVANIIILAGRILLESGAEAKRIEDTMVRIAASYGFHEVQGYALNIFIDFSLSPDHESRMVKINKNDTNLRKIFLVNQVSRQIARNELSYKEAYQALKDIDKNTKRYHLGHKMLFAGMISMSFLYLLGGGWLELFPAALAGALGFLVTEFMKGQQLTLFIPDMIGSLVIGLVALSINMWLQSPNLGSIITAAVMPIVPGVLITTAIQDLFERHMLMFTAKFLEAIVTSFGIGAGITTAFLLIGG</sequence>
<keyword evidence="4 7" id="KW-1133">Transmembrane helix</keyword>
<evidence type="ECO:0000256" key="7">
    <source>
        <dbReference type="SAM" id="Phobius"/>
    </source>
</evidence>
<keyword evidence="2" id="KW-1003">Cell membrane</keyword>
<evidence type="ECO:0000256" key="1">
    <source>
        <dbReference type="ARBA" id="ARBA00004651"/>
    </source>
</evidence>
<feature type="transmembrane region" description="Helical" evidence="7">
    <location>
        <begin position="118"/>
        <end position="137"/>
    </location>
</feature>
<comment type="subcellular location">
    <subcellularLocation>
        <location evidence="1">Cell membrane</location>
        <topology evidence="1">Multi-pass membrane protein</topology>
    </subcellularLocation>
</comment>
<proteinExistence type="inferred from homology"/>
<dbReference type="AlphaFoldDB" id="A0ABD7TVK5"/>
<evidence type="ECO:0000256" key="2">
    <source>
        <dbReference type="ARBA" id="ARBA00022475"/>
    </source>
</evidence>
<reference evidence="9" key="1">
    <citation type="submission" date="2022-03" db="EMBL/GenBank/DDBJ databases">
        <title>Comparative Genomics of East African Camel-Associated Staphylococcaceae spp.: Diversity and Inheritance of Traits Involved in Host-Pathogen Interactions.</title>
        <authorList>
            <person name="Akarsu H."/>
            <person name="Liljander A."/>
            <person name="Younan M."/>
            <person name="Brodard I."/>
            <person name="Glucks I."/>
            <person name="Labroussaa F."/>
            <person name="Overesch G."/>
            <person name="Kuhnert P."/>
            <person name="Perreten V."/>
            <person name="Drexler J.F."/>
            <person name="Corman V.M."/>
            <person name="Falquet L."/>
            <person name="Jores J."/>
        </authorList>
    </citation>
    <scope>NUCLEOTIDE SEQUENCE</scope>
    <source>
        <strain evidence="9">IVB6197</strain>
    </source>
</reference>
<dbReference type="RefSeq" id="WP_262625297.1">
    <property type="nucleotide sequence ID" value="NZ_CP094808.1"/>
</dbReference>
<feature type="transmembrane region" description="Helical" evidence="7">
    <location>
        <begin position="167"/>
        <end position="189"/>
    </location>
</feature>
<feature type="domain" description="Threonine/serine exporter-like N-terminal" evidence="8">
    <location>
        <begin position="14"/>
        <end position="249"/>
    </location>
</feature>
<evidence type="ECO:0000256" key="4">
    <source>
        <dbReference type="ARBA" id="ARBA00022989"/>
    </source>
</evidence>
<evidence type="ECO:0000259" key="8">
    <source>
        <dbReference type="Pfam" id="PF06738"/>
    </source>
</evidence>
<dbReference type="InterPro" id="IPR010619">
    <property type="entry name" value="ThrE-like_N"/>
</dbReference>
<feature type="transmembrane region" description="Helical" evidence="7">
    <location>
        <begin position="195"/>
        <end position="218"/>
    </location>
</feature>
<name>A0ABD7TVK5_9STAP</name>
<evidence type="ECO:0000256" key="3">
    <source>
        <dbReference type="ARBA" id="ARBA00022692"/>
    </source>
</evidence>
<accession>A0ABD7TVK5</accession>
<dbReference type="PANTHER" id="PTHR34390:SF2">
    <property type="entry name" value="SUCCINATE TRANSPORTER SUBUNIT YJJP-RELATED"/>
    <property type="match status" value="1"/>
</dbReference>
<feature type="transmembrane region" description="Helical" evidence="7">
    <location>
        <begin position="230"/>
        <end position="251"/>
    </location>
</feature>
<comment type="similarity">
    <text evidence="6">Belongs to the ThrE exporter (TC 2.A.79) family.</text>
</comment>
<evidence type="ECO:0000256" key="6">
    <source>
        <dbReference type="ARBA" id="ARBA00034125"/>
    </source>
</evidence>
<dbReference type="InterPro" id="IPR050539">
    <property type="entry name" value="ThrE_Dicarb/AminoAcid_Exp"/>
</dbReference>
<keyword evidence="3 7" id="KW-0812">Transmembrane</keyword>
<dbReference type="PANTHER" id="PTHR34390">
    <property type="entry name" value="UPF0442 PROTEIN YJJB-RELATED"/>
    <property type="match status" value="1"/>
</dbReference>
<dbReference type="Pfam" id="PF06738">
    <property type="entry name" value="ThrE"/>
    <property type="match status" value="1"/>
</dbReference>
<gene>
    <name evidence="9" type="ORF">MUA95_10615</name>
</gene>
<evidence type="ECO:0000313" key="10">
    <source>
        <dbReference type="Proteomes" id="UP001065705"/>
    </source>
</evidence>